<dbReference type="AlphaFoldDB" id="A0A410DX11"/>
<dbReference type="KEGG" id="cmah:C1I91_19000"/>
<dbReference type="EMBL" id="CP025746">
    <property type="protein sequence ID" value="QAA33560.1"/>
    <property type="molecule type" value="Genomic_DNA"/>
</dbReference>
<evidence type="ECO:0000259" key="2">
    <source>
        <dbReference type="Pfam" id="PF07929"/>
    </source>
</evidence>
<keyword evidence="1" id="KW-1133">Transmembrane helix</keyword>
<dbReference type="Pfam" id="PF07929">
    <property type="entry name" value="PRiA4_ORF3"/>
    <property type="match status" value="1"/>
</dbReference>
<keyword evidence="4" id="KW-1185">Reference proteome</keyword>
<protein>
    <recommendedName>
        <fullName evidence="2">Plasmid pRiA4b Orf3-like domain-containing protein</fullName>
    </recommendedName>
</protein>
<dbReference type="PANTHER" id="PTHR41878">
    <property type="entry name" value="LEXA REPRESSOR-RELATED"/>
    <property type="match status" value="1"/>
</dbReference>
<dbReference type="InterPro" id="IPR012912">
    <property type="entry name" value="Plasmid_pRiA4b_Orf3-like"/>
</dbReference>
<dbReference type="Proteomes" id="UP000286268">
    <property type="component" value="Chromosome"/>
</dbReference>
<accession>A0A410DX11</accession>
<dbReference type="OrthoDB" id="9801392at2"/>
<dbReference type="RefSeq" id="WP_128214283.1">
    <property type="nucleotide sequence ID" value="NZ_CP025746.1"/>
</dbReference>
<evidence type="ECO:0000256" key="1">
    <source>
        <dbReference type="SAM" id="Phobius"/>
    </source>
</evidence>
<organism evidence="3 4">
    <name type="scientific">Clostridium manihotivorum</name>
    <dbReference type="NCBI Taxonomy" id="2320868"/>
    <lineage>
        <taxon>Bacteria</taxon>
        <taxon>Bacillati</taxon>
        <taxon>Bacillota</taxon>
        <taxon>Clostridia</taxon>
        <taxon>Eubacteriales</taxon>
        <taxon>Clostridiaceae</taxon>
        <taxon>Clostridium</taxon>
    </lineage>
</organism>
<evidence type="ECO:0000313" key="4">
    <source>
        <dbReference type="Proteomes" id="UP000286268"/>
    </source>
</evidence>
<reference evidence="3 4" key="1">
    <citation type="submission" date="2018-01" db="EMBL/GenBank/DDBJ databases">
        <title>Genome Sequencing and Assembly of Anaerobacter polyendosporus strain CT4.</title>
        <authorList>
            <person name="Tachaapaikoon C."/>
            <person name="Sutheeworapong S."/>
            <person name="Jenjaroenpun P."/>
            <person name="Wongsurawat T."/>
            <person name="Nookeaw I."/>
            <person name="Cheawchanlertfa P."/>
            <person name="Kosugi A."/>
            <person name="Cheevadhanarak S."/>
            <person name="Ratanakhanokchai K."/>
        </authorList>
    </citation>
    <scope>NUCLEOTIDE SEQUENCE [LARGE SCALE GENOMIC DNA]</scope>
    <source>
        <strain evidence="3 4">CT4</strain>
    </source>
</reference>
<gene>
    <name evidence="3" type="ORF">C1I91_19000</name>
</gene>
<feature type="domain" description="Plasmid pRiA4b Orf3-like" evidence="2">
    <location>
        <begin position="228"/>
        <end position="343"/>
    </location>
</feature>
<name>A0A410DX11_9CLOT</name>
<dbReference type="Gene3D" id="3.10.290.30">
    <property type="entry name" value="MM3350-like"/>
    <property type="match status" value="1"/>
</dbReference>
<dbReference type="SUPFAM" id="SSF159941">
    <property type="entry name" value="MM3350-like"/>
    <property type="match status" value="1"/>
</dbReference>
<evidence type="ECO:0000313" key="3">
    <source>
        <dbReference type="EMBL" id="QAA33560.1"/>
    </source>
</evidence>
<keyword evidence="1" id="KW-0812">Transmembrane</keyword>
<dbReference type="PANTHER" id="PTHR41878:SF1">
    <property type="entry name" value="TNPR PROTEIN"/>
    <property type="match status" value="1"/>
</dbReference>
<proteinExistence type="predicted"/>
<sequence>MSVKRENVTAKKAQLAYPFLHLLYNLIISGKLFRRELIKGGKEVLKPTDRFEAYKSFNSVEKYITLIEILWVDCDFEKLKFQRYDCMSVDSVVILLKSILTPKKKQPTFLINLMEINSTMLLYFSYFGLLVMEEKEMKKEYEYETMLYPFDINIRPIGLKILKILNTSRALDQWNISYKKENGQWEIEFKEEFSEAFKGMFEEAELKKSLPRKGSEVKQGIYTFKVYIAKNIWVKMQLDGKHTLDDLHDCIQDAFDFDNDHMYSFFMDGRPWSHDKFTCPQEDEGPHADEVKIEELSLTDKQTFVYLFDYGDEWTFLVEVYSIEEADSRLLRPQVIETKGKPPKQYADFD</sequence>
<keyword evidence="1" id="KW-0472">Membrane</keyword>
<feature type="transmembrane region" description="Helical" evidence="1">
    <location>
        <begin position="109"/>
        <end position="132"/>
    </location>
</feature>
<dbReference type="InterPro" id="IPR024047">
    <property type="entry name" value="MM3350-like_sf"/>
</dbReference>